<feature type="compositionally biased region" description="Basic and acidic residues" evidence="2">
    <location>
        <begin position="408"/>
        <end position="422"/>
    </location>
</feature>
<feature type="compositionally biased region" description="Low complexity" evidence="2">
    <location>
        <begin position="640"/>
        <end position="652"/>
    </location>
</feature>
<gene>
    <name evidence="4" type="ORF">SMAR0320_LOCUS12152</name>
</gene>
<feature type="compositionally biased region" description="Basic and acidic residues" evidence="2">
    <location>
        <begin position="511"/>
        <end position="527"/>
    </location>
</feature>
<feature type="coiled-coil region" evidence="1">
    <location>
        <begin position="218"/>
        <end position="245"/>
    </location>
</feature>
<feature type="coiled-coil region" evidence="1">
    <location>
        <begin position="292"/>
        <end position="326"/>
    </location>
</feature>
<organism evidence="4">
    <name type="scientific">Skeletonema marinoi</name>
    <dbReference type="NCBI Taxonomy" id="267567"/>
    <lineage>
        <taxon>Eukaryota</taxon>
        <taxon>Sar</taxon>
        <taxon>Stramenopiles</taxon>
        <taxon>Ochrophyta</taxon>
        <taxon>Bacillariophyta</taxon>
        <taxon>Coscinodiscophyceae</taxon>
        <taxon>Thalassiosirophycidae</taxon>
        <taxon>Thalassiosirales</taxon>
        <taxon>Skeletonemataceae</taxon>
        <taxon>Skeletonema</taxon>
        <taxon>Skeletonema marinoi-dohrnii complex</taxon>
    </lineage>
</organism>
<dbReference type="EMBL" id="HBGZ01016973">
    <property type="protein sequence ID" value="CAD9606310.1"/>
    <property type="molecule type" value="Transcribed_RNA"/>
</dbReference>
<feature type="region of interest" description="Disordered" evidence="2">
    <location>
        <begin position="397"/>
        <end position="464"/>
    </location>
</feature>
<sequence length="746" mass="81615">MIISMNKPQPKNADLQPPRPEVSPGHGGPVRTPNCNDVLSGRGGRINSHSGNIHFREMVESLKRDYLDPRTKKLEKARIAARLVATVRRLDPPGKFLKEDPHTGMWVEIGDERAWKKAGQALRESAPEIRAEHQAQLQAAVVAASMGGQGKSAIGKPTMVGSKSPSSNSSGGRQADPPGPRHRPNPPEREGLARSRSAYDQQQPQANQQDHLDDDLELNQLRREYMKMKRMQQEQQARMQQYQQNQGNFFDNHSQSQMSHQQQNYLDDGLQSVNSGGFSVPSVSSIPSSQGSQQMQLQQMQQIQQIQQLQQQYMNLQNHQANSNHQQQRPTAAFESQFNSCDKTVSSMSTFDVHSMDMSSLGGYSSYAGNQSHNLSYAGNLSQGMSMNSIGSVAAMSRGGKSSASRKSALERKLEKVNEAHRRQCAAQYQQQQHQSHPQQASQSFIVPTHKESSRSSRNVQEQNMQSLGSAGFEAIDEDEITEASCKLSNLGFSEMDMTFNSDVLSIRSKSAPETRTERPPESEAKQSGRKGKAPVLASSIFDQGLVADSLQSFNKPSVSVRKGGFNNSNISMEDFNESFKSMDMEDNRVGPVDPDGHLPAIGNSEKKKAAIPSSRRTGRQREPAGGRLPSIQSGIRSSGAAATDMGTTAAAPRRGSIEKNSMGSLGLGLSNNSLGLSDPLMGDFGVSMNSLRSFQSQGSDSSSWLNQYQSMENIGTEKNPWDDECGSNSSMSEISAPRMVTTCGD</sequence>
<dbReference type="Pfam" id="PF20710">
    <property type="entry name" value="DUF6824"/>
    <property type="match status" value="1"/>
</dbReference>
<evidence type="ECO:0000256" key="1">
    <source>
        <dbReference type="SAM" id="Coils"/>
    </source>
</evidence>
<reference evidence="4" key="1">
    <citation type="submission" date="2021-01" db="EMBL/GenBank/DDBJ databases">
        <authorList>
            <person name="Corre E."/>
            <person name="Pelletier E."/>
            <person name="Niang G."/>
            <person name="Scheremetjew M."/>
            <person name="Finn R."/>
            <person name="Kale V."/>
            <person name="Holt S."/>
            <person name="Cochrane G."/>
            <person name="Meng A."/>
            <person name="Brown T."/>
            <person name="Cohen L."/>
        </authorList>
    </citation>
    <scope>NUCLEOTIDE SEQUENCE</scope>
    <source>
        <strain evidence="4">SM1012Den-03</strain>
    </source>
</reference>
<protein>
    <recommendedName>
        <fullName evidence="3">DUF6824 domain-containing protein</fullName>
    </recommendedName>
</protein>
<feature type="domain" description="DUF6824" evidence="3">
    <location>
        <begin position="37"/>
        <end position="124"/>
    </location>
</feature>
<dbReference type="AlphaFoldDB" id="A0A7S2LH28"/>
<evidence type="ECO:0000259" key="3">
    <source>
        <dbReference type="Pfam" id="PF20710"/>
    </source>
</evidence>
<evidence type="ECO:0000313" key="4">
    <source>
        <dbReference type="EMBL" id="CAD9606310.1"/>
    </source>
</evidence>
<feature type="compositionally biased region" description="Low complexity" evidence="2">
    <location>
        <begin position="425"/>
        <end position="444"/>
    </location>
</feature>
<feature type="region of interest" description="Disordered" evidence="2">
    <location>
        <begin position="1"/>
        <end position="49"/>
    </location>
</feature>
<feature type="region of interest" description="Disordered" evidence="2">
    <location>
        <begin position="716"/>
        <end position="746"/>
    </location>
</feature>
<dbReference type="InterPro" id="IPR049227">
    <property type="entry name" value="DUF6824"/>
</dbReference>
<accession>A0A7S2LH28</accession>
<evidence type="ECO:0000256" key="2">
    <source>
        <dbReference type="SAM" id="MobiDB-lite"/>
    </source>
</evidence>
<feature type="region of interest" description="Disordered" evidence="2">
    <location>
        <begin position="595"/>
        <end position="660"/>
    </location>
</feature>
<feature type="compositionally biased region" description="Low complexity" evidence="2">
    <location>
        <begin position="161"/>
        <end position="172"/>
    </location>
</feature>
<keyword evidence="1" id="KW-0175">Coiled coil</keyword>
<feature type="region of interest" description="Disordered" evidence="2">
    <location>
        <begin position="149"/>
        <end position="215"/>
    </location>
</feature>
<proteinExistence type="predicted"/>
<feature type="compositionally biased region" description="Low complexity" evidence="2">
    <location>
        <begin position="397"/>
        <end position="407"/>
    </location>
</feature>
<name>A0A7S2LH28_9STRA</name>
<feature type="region of interest" description="Disordered" evidence="2">
    <location>
        <begin position="508"/>
        <end position="533"/>
    </location>
</feature>